<evidence type="ECO:0000313" key="1">
    <source>
        <dbReference type="EMBL" id="SOE74028.1"/>
    </source>
</evidence>
<dbReference type="InterPro" id="IPR018721">
    <property type="entry name" value="DUF2252"/>
</dbReference>
<dbReference type="Pfam" id="PF10009">
    <property type="entry name" value="DUF2252"/>
    <property type="match status" value="1"/>
</dbReference>
<sequence length="460" mass="50488">MRIAGWNLDQREGRASQSDLLAAGKALRTQVPRRSHASYMPSAQRDPLGILNEQNATRVQELVPLRMQRMLVSPFTFYRGAAAIMAADLAGGPITGVRVVSCGDAHISNFGLFASPQRTMVFDLNDFDEAAVGPWEWDVKRLVASVIIGARESNFSAAEIRRAATAAAAGYREGIRDMMKLSVLERFYFRVDIEGENKNLDSASRKVLKKATSQARLRTSEAFVEKISERGPDGRLLLKENPPTLAHVPFPDEESIIKLFEKYRRTVPADIAQLLSQFTITDIARRIVGVGSVGTRCYIMILTGPQGESLVLQIKEAQVSVLQSYGGETVNPRFLGLETTDAPQALRVVSNQRILQAVSDLFLGHLRFDEKDFYVRQFRDMKGSIDVSKLTIEPFVTYAVACGALLARAHSQSENAAMVAGYLGSSGAFDDAVVDWSLAYADQSQADFALLTAANSELSA</sequence>
<reference evidence="1 2" key="1">
    <citation type="submission" date="2017-09" db="EMBL/GenBank/DDBJ databases">
        <authorList>
            <person name="Ehlers B."/>
            <person name="Leendertz F.H."/>
        </authorList>
    </citation>
    <scope>NUCLEOTIDE SEQUENCE [LARGE SCALE GENOMIC DNA]</scope>
    <source>
        <strain evidence="1 2">CGMCC 1.05381</strain>
    </source>
</reference>
<dbReference type="Proteomes" id="UP000219440">
    <property type="component" value="Unassembled WGS sequence"/>
</dbReference>
<dbReference type="OrthoDB" id="1491115at2"/>
<organism evidence="1 2">
    <name type="scientific">Salinibacterium xinjiangense</name>
    <dbReference type="NCBI Taxonomy" id="386302"/>
    <lineage>
        <taxon>Bacteria</taxon>
        <taxon>Bacillati</taxon>
        <taxon>Actinomycetota</taxon>
        <taxon>Actinomycetes</taxon>
        <taxon>Micrococcales</taxon>
        <taxon>Microbacteriaceae</taxon>
        <taxon>Salinibacterium</taxon>
    </lineage>
</organism>
<gene>
    <name evidence="1" type="ORF">SAMN06296378_2926</name>
</gene>
<dbReference type="RefSeq" id="WP_097061966.1">
    <property type="nucleotide sequence ID" value="NZ_BMLC01000001.1"/>
</dbReference>
<name>A0A2C9A3P0_9MICO</name>
<evidence type="ECO:0000313" key="2">
    <source>
        <dbReference type="Proteomes" id="UP000219440"/>
    </source>
</evidence>
<dbReference type="EMBL" id="OCST01000006">
    <property type="protein sequence ID" value="SOE74028.1"/>
    <property type="molecule type" value="Genomic_DNA"/>
</dbReference>
<protein>
    <submittedName>
        <fullName evidence="1">Uncharacterized conserved protein, DUF2252 family</fullName>
    </submittedName>
</protein>
<accession>A0A2C9A3P0</accession>
<dbReference type="PANTHER" id="PTHR39441:SF1">
    <property type="entry name" value="DUF2252 DOMAIN-CONTAINING PROTEIN"/>
    <property type="match status" value="1"/>
</dbReference>
<keyword evidence="2" id="KW-1185">Reference proteome</keyword>
<dbReference type="AlphaFoldDB" id="A0A2C9A3P0"/>
<dbReference type="PANTHER" id="PTHR39441">
    <property type="entry name" value="DUF2252 DOMAIN-CONTAINING PROTEIN"/>
    <property type="match status" value="1"/>
</dbReference>
<proteinExistence type="predicted"/>